<feature type="transmembrane region" description="Helical" evidence="1">
    <location>
        <begin position="57"/>
        <end position="83"/>
    </location>
</feature>
<dbReference type="AlphaFoldDB" id="A0A316YHH8"/>
<evidence type="ECO:0000313" key="2">
    <source>
        <dbReference type="EMBL" id="PWN88068.1"/>
    </source>
</evidence>
<dbReference type="GeneID" id="37046071"/>
<evidence type="ECO:0000256" key="1">
    <source>
        <dbReference type="SAM" id="Phobius"/>
    </source>
</evidence>
<gene>
    <name evidence="2" type="ORF">FA10DRAFT_287628</name>
</gene>
<proteinExistence type="predicted"/>
<keyword evidence="1" id="KW-0472">Membrane</keyword>
<dbReference type="OrthoDB" id="2585651at2759"/>
<dbReference type="RefSeq" id="XP_025375266.1">
    <property type="nucleotide sequence ID" value="XM_025524155.1"/>
</dbReference>
<dbReference type="EMBL" id="KZ819638">
    <property type="protein sequence ID" value="PWN88068.1"/>
    <property type="molecule type" value="Genomic_DNA"/>
</dbReference>
<dbReference type="Proteomes" id="UP000245768">
    <property type="component" value="Unassembled WGS sequence"/>
</dbReference>
<name>A0A316YHH8_9BASI</name>
<feature type="transmembrane region" description="Helical" evidence="1">
    <location>
        <begin position="172"/>
        <end position="190"/>
    </location>
</feature>
<evidence type="ECO:0000313" key="3">
    <source>
        <dbReference type="Proteomes" id="UP000245768"/>
    </source>
</evidence>
<keyword evidence="1" id="KW-0812">Transmembrane</keyword>
<feature type="transmembrane region" description="Helical" evidence="1">
    <location>
        <begin position="17"/>
        <end position="36"/>
    </location>
</feature>
<dbReference type="InParanoid" id="A0A316YHH8"/>
<reference evidence="2 3" key="1">
    <citation type="journal article" date="2018" name="Mol. Biol. Evol.">
        <title>Broad Genomic Sampling Reveals a Smut Pathogenic Ancestry of the Fungal Clade Ustilaginomycotina.</title>
        <authorList>
            <person name="Kijpornyongpan T."/>
            <person name="Mondo S.J."/>
            <person name="Barry K."/>
            <person name="Sandor L."/>
            <person name="Lee J."/>
            <person name="Lipzen A."/>
            <person name="Pangilinan J."/>
            <person name="LaButti K."/>
            <person name="Hainaut M."/>
            <person name="Henrissat B."/>
            <person name="Grigoriev I.V."/>
            <person name="Spatafora J.W."/>
            <person name="Aime M.C."/>
        </authorList>
    </citation>
    <scope>NUCLEOTIDE SEQUENCE [LARGE SCALE GENOMIC DNA]</scope>
    <source>
        <strain evidence="2 3">MCA 4198</strain>
    </source>
</reference>
<dbReference type="InterPro" id="IPR013901">
    <property type="entry name" value="Anthrone_oxy"/>
</dbReference>
<keyword evidence="3" id="KW-1185">Reference proteome</keyword>
<dbReference type="Pfam" id="PF08592">
    <property type="entry name" value="Anthrone_oxy"/>
    <property type="match status" value="1"/>
</dbReference>
<keyword evidence="1" id="KW-1133">Transmembrane helix</keyword>
<accession>A0A316YHH8</accession>
<organism evidence="2 3">
    <name type="scientific">Acaromyces ingoldii</name>
    <dbReference type="NCBI Taxonomy" id="215250"/>
    <lineage>
        <taxon>Eukaryota</taxon>
        <taxon>Fungi</taxon>
        <taxon>Dikarya</taxon>
        <taxon>Basidiomycota</taxon>
        <taxon>Ustilaginomycotina</taxon>
        <taxon>Exobasidiomycetes</taxon>
        <taxon>Exobasidiales</taxon>
        <taxon>Cryptobasidiaceae</taxon>
        <taxon>Acaromyces</taxon>
    </lineage>
</organism>
<sequence>MSTYKILTGVGLTASSFALYSNVGASVFGVMPLILSPQSKKQAKLDTEQSVYLWDFFFSRAAGPLVGAFAISASSYLAASFYVPSFVLLDKNSPITNVKQLKWILRAAAGLSIAPLPFTIAFIFPSIKSLQTYVKNKRGEATIEPKGSDSATVHIDDNTAEKKIEEWNFFHLFRYGFFTTSWLLGMVAFST</sequence>
<protein>
    <recommendedName>
        <fullName evidence="4">DUF1772-domain-containing protein</fullName>
    </recommendedName>
</protein>
<feature type="transmembrane region" description="Helical" evidence="1">
    <location>
        <begin position="103"/>
        <end position="127"/>
    </location>
</feature>
<evidence type="ECO:0008006" key="4">
    <source>
        <dbReference type="Google" id="ProtNLM"/>
    </source>
</evidence>